<dbReference type="GO" id="GO:0016616">
    <property type="term" value="F:oxidoreductase activity, acting on the CH-OH group of donors, NAD or NADP as acceptor"/>
    <property type="evidence" value="ECO:0007669"/>
    <property type="project" value="InterPro"/>
</dbReference>
<dbReference type="InterPro" id="IPR047109">
    <property type="entry name" value="CAD-like"/>
</dbReference>
<reference evidence="7" key="1">
    <citation type="submission" date="2023-03" db="EMBL/GenBank/DDBJ databases">
        <title>Massive genome expansion in bonnet fungi (Mycena s.s.) driven by repeated elements and novel gene families across ecological guilds.</title>
        <authorList>
            <consortium name="Lawrence Berkeley National Laboratory"/>
            <person name="Harder C.B."/>
            <person name="Miyauchi S."/>
            <person name="Viragh M."/>
            <person name="Kuo A."/>
            <person name="Thoen E."/>
            <person name="Andreopoulos B."/>
            <person name="Lu D."/>
            <person name="Skrede I."/>
            <person name="Drula E."/>
            <person name="Henrissat B."/>
            <person name="Morin E."/>
            <person name="Kohler A."/>
            <person name="Barry K."/>
            <person name="LaButti K."/>
            <person name="Morin E."/>
            <person name="Salamov A."/>
            <person name="Lipzen A."/>
            <person name="Mereny Z."/>
            <person name="Hegedus B."/>
            <person name="Baldrian P."/>
            <person name="Stursova M."/>
            <person name="Weitz H."/>
            <person name="Taylor A."/>
            <person name="Grigoriev I.V."/>
            <person name="Nagy L.G."/>
            <person name="Martin F."/>
            <person name="Kauserud H."/>
        </authorList>
    </citation>
    <scope>NUCLEOTIDE SEQUENCE</scope>
    <source>
        <strain evidence="7">9144</strain>
    </source>
</reference>
<evidence type="ECO:0000259" key="6">
    <source>
        <dbReference type="SMART" id="SM00829"/>
    </source>
</evidence>
<evidence type="ECO:0000256" key="3">
    <source>
        <dbReference type="ARBA" id="ARBA00022833"/>
    </source>
</evidence>
<sequence length="327" mass="34810">MGIEFTVFKGSPNGIVETITKCESPTQNQVLVRITHAGICGTDEHYRLADMGMGHEGVGIVQEAGANVKGFRVGDVVGWGFNHTSCGNCEQCGAGEDGYCLKREHYGQNSIHQGAFGSHAIWDASALYRIPEGLAPEHAAPLLCGGASVFGAIEVGNIRPTHRVGVVGIGGLGHLAIQFLAKMGATAVALSNTESKREEALGLGAAEFHVINVEMSVKPVDYLLVTTSMMPDWNLLLGIVKPRGTVLLLTVSFGTFELPALPVVIFGLNIRGSSIAGHSAIQNMLEFSARRGIKPIIERFPMTKSGVEEGMAKLREGKVRYRAVLCA</sequence>
<dbReference type="GO" id="GO:0008270">
    <property type="term" value="F:zinc ion binding"/>
    <property type="evidence" value="ECO:0007669"/>
    <property type="project" value="InterPro"/>
</dbReference>
<dbReference type="Proteomes" id="UP001219525">
    <property type="component" value="Unassembled WGS sequence"/>
</dbReference>
<dbReference type="InterPro" id="IPR002328">
    <property type="entry name" value="ADH_Zn_CS"/>
</dbReference>
<dbReference type="InterPro" id="IPR036291">
    <property type="entry name" value="NAD(P)-bd_dom_sf"/>
</dbReference>
<dbReference type="InterPro" id="IPR011032">
    <property type="entry name" value="GroES-like_sf"/>
</dbReference>
<gene>
    <name evidence="7" type="ORF">GGX14DRAFT_33452</name>
</gene>
<evidence type="ECO:0000313" key="7">
    <source>
        <dbReference type="EMBL" id="KAJ7217693.1"/>
    </source>
</evidence>
<evidence type="ECO:0000256" key="2">
    <source>
        <dbReference type="ARBA" id="ARBA00022723"/>
    </source>
</evidence>
<dbReference type="InterPro" id="IPR020843">
    <property type="entry name" value="ER"/>
</dbReference>
<evidence type="ECO:0000256" key="1">
    <source>
        <dbReference type="ARBA" id="ARBA00001947"/>
    </source>
</evidence>
<keyword evidence="4" id="KW-0560">Oxidoreductase</keyword>
<organism evidence="7 8">
    <name type="scientific">Mycena pura</name>
    <dbReference type="NCBI Taxonomy" id="153505"/>
    <lineage>
        <taxon>Eukaryota</taxon>
        <taxon>Fungi</taxon>
        <taxon>Dikarya</taxon>
        <taxon>Basidiomycota</taxon>
        <taxon>Agaricomycotina</taxon>
        <taxon>Agaricomycetes</taxon>
        <taxon>Agaricomycetidae</taxon>
        <taxon>Agaricales</taxon>
        <taxon>Marasmiineae</taxon>
        <taxon>Mycenaceae</taxon>
        <taxon>Mycena</taxon>
    </lineage>
</organism>
<dbReference type="Gene3D" id="3.40.50.720">
    <property type="entry name" value="NAD(P)-binding Rossmann-like Domain"/>
    <property type="match status" value="1"/>
</dbReference>
<dbReference type="InterPro" id="IPR013154">
    <property type="entry name" value="ADH-like_N"/>
</dbReference>
<evidence type="ECO:0000313" key="8">
    <source>
        <dbReference type="Proteomes" id="UP001219525"/>
    </source>
</evidence>
<keyword evidence="2 5" id="KW-0479">Metal-binding</keyword>
<comment type="caution">
    <text evidence="7">The sequence shown here is derived from an EMBL/GenBank/DDBJ whole genome shotgun (WGS) entry which is preliminary data.</text>
</comment>
<keyword evidence="3 5" id="KW-0862">Zinc</keyword>
<proteinExistence type="inferred from homology"/>
<dbReference type="EMBL" id="JARJCW010000013">
    <property type="protein sequence ID" value="KAJ7217693.1"/>
    <property type="molecule type" value="Genomic_DNA"/>
</dbReference>
<evidence type="ECO:0000256" key="4">
    <source>
        <dbReference type="ARBA" id="ARBA00023002"/>
    </source>
</evidence>
<dbReference type="AlphaFoldDB" id="A0AAD6YFS7"/>
<dbReference type="FunFam" id="3.40.50.720:FF:000022">
    <property type="entry name" value="Cinnamyl alcohol dehydrogenase"/>
    <property type="match status" value="1"/>
</dbReference>
<comment type="cofactor">
    <cofactor evidence="1 5">
        <name>Zn(2+)</name>
        <dbReference type="ChEBI" id="CHEBI:29105"/>
    </cofactor>
</comment>
<protein>
    <submittedName>
        <fullName evidence="7">Chaperonin 10-like protein</fullName>
    </submittedName>
</protein>
<dbReference type="Gene3D" id="3.90.180.10">
    <property type="entry name" value="Medium-chain alcohol dehydrogenases, catalytic domain"/>
    <property type="match status" value="1"/>
</dbReference>
<dbReference type="SUPFAM" id="SSF50129">
    <property type="entry name" value="GroES-like"/>
    <property type="match status" value="1"/>
</dbReference>
<feature type="domain" description="Enoyl reductase (ER)" evidence="6">
    <location>
        <begin position="10"/>
        <end position="325"/>
    </location>
</feature>
<dbReference type="PANTHER" id="PTHR42683">
    <property type="entry name" value="ALDEHYDE REDUCTASE"/>
    <property type="match status" value="1"/>
</dbReference>
<dbReference type="CDD" id="cd05283">
    <property type="entry name" value="CAD1"/>
    <property type="match status" value="1"/>
</dbReference>
<dbReference type="Pfam" id="PF00107">
    <property type="entry name" value="ADH_zinc_N"/>
    <property type="match status" value="1"/>
</dbReference>
<name>A0AAD6YFS7_9AGAR</name>
<dbReference type="SMART" id="SM00829">
    <property type="entry name" value="PKS_ER"/>
    <property type="match status" value="1"/>
</dbReference>
<dbReference type="InterPro" id="IPR013149">
    <property type="entry name" value="ADH-like_C"/>
</dbReference>
<dbReference type="SUPFAM" id="SSF51735">
    <property type="entry name" value="NAD(P)-binding Rossmann-fold domains"/>
    <property type="match status" value="1"/>
</dbReference>
<dbReference type="Pfam" id="PF08240">
    <property type="entry name" value="ADH_N"/>
    <property type="match status" value="1"/>
</dbReference>
<accession>A0AAD6YFS7</accession>
<keyword evidence="8" id="KW-1185">Reference proteome</keyword>
<comment type="similarity">
    <text evidence="5">Belongs to the zinc-containing alcohol dehydrogenase family.</text>
</comment>
<dbReference type="PROSITE" id="PS00059">
    <property type="entry name" value="ADH_ZINC"/>
    <property type="match status" value="1"/>
</dbReference>
<evidence type="ECO:0000256" key="5">
    <source>
        <dbReference type="RuleBase" id="RU361277"/>
    </source>
</evidence>